<reference evidence="1 2" key="1">
    <citation type="submission" date="2020-02" db="EMBL/GenBank/DDBJ databases">
        <title>Whole-genome analyses of novel actinobacteria.</title>
        <authorList>
            <person name="Sahin N."/>
        </authorList>
    </citation>
    <scope>NUCLEOTIDE SEQUENCE [LARGE SCALE GENOMIC DNA]</scope>
    <source>
        <strain evidence="1 2">KC13</strain>
    </source>
</reference>
<evidence type="ECO:0000313" key="2">
    <source>
        <dbReference type="Proteomes" id="UP000483261"/>
    </source>
</evidence>
<sequence length="257" mass="28501">MYPRHEWRPLPAARGEVRLSPDMPALRTGSGDFLRLHDLPGPGRVPTYRYLLRVRRAALEREARIRRSRWPEGRRSVLVLGHGRLSRALAAELIRSGAEVRRGGGRLLARADAVVDVREVPQRPGTDESLGHLTAGGAVLLRARREGSRMLIFPLIVDGSEATPDQVRRRRLAASPAASELSSWLSGSRRDPRPLPRTTLTLTVARCLSILEDWAADDPAVSEHRLLLRVVGDGLRERAHTVLGFDEPAPRPQGPAR</sequence>
<keyword evidence="2" id="KW-1185">Reference proteome</keyword>
<accession>A0A6M1R4S4</accession>
<protein>
    <submittedName>
        <fullName evidence="1">Uncharacterized protein</fullName>
    </submittedName>
</protein>
<dbReference type="AlphaFoldDB" id="A0A6M1R4S4"/>
<organism evidence="1 2">
    <name type="scientific">Nocardioides turkmenicus</name>
    <dbReference type="NCBI Taxonomy" id="2711220"/>
    <lineage>
        <taxon>Bacteria</taxon>
        <taxon>Bacillati</taxon>
        <taxon>Actinomycetota</taxon>
        <taxon>Actinomycetes</taxon>
        <taxon>Propionibacteriales</taxon>
        <taxon>Nocardioidaceae</taxon>
        <taxon>Nocardioides</taxon>
    </lineage>
</organism>
<name>A0A6M1R4S4_9ACTN</name>
<comment type="caution">
    <text evidence="1">The sequence shown here is derived from an EMBL/GenBank/DDBJ whole genome shotgun (WGS) entry which is preliminary data.</text>
</comment>
<proteinExistence type="predicted"/>
<dbReference type="Proteomes" id="UP000483261">
    <property type="component" value="Unassembled WGS sequence"/>
</dbReference>
<evidence type="ECO:0000313" key="1">
    <source>
        <dbReference type="EMBL" id="NGN93701.1"/>
    </source>
</evidence>
<dbReference type="RefSeq" id="WP_165111438.1">
    <property type="nucleotide sequence ID" value="NZ_JAALAA010000010.1"/>
</dbReference>
<dbReference type="EMBL" id="JAALAA010000010">
    <property type="protein sequence ID" value="NGN93701.1"/>
    <property type="molecule type" value="Genomic_DNA"/>
</dbReference>
<gene>
    <name evidence="1" type="ORF">G5C66_13230</name>
</gene>